<dbReference type="InterPro" id="IPR051886">
    <property type="entry name" value="Seed_Dev/Stress_Resp_Reg"/>
</dbReference>
<organism evidence="2 3">
    <name type="scientific">Rosa chinensis</name>
    <name type="common">China rose</name>
    <dbReference type="NCBI Taxonomy" id="74649"/>
    <lineage>
        <taxon>Eukaryota</taxon>
        <taxon>Viridiplantae</taxon>
        <taxon>Streptophyta</taxon>
        <taxon>Embryophyta</taxon>
        <taxon>Tracheophyta</taxon>
        <taxon>Spermatophyta</taxon>
        <taxon>Magnoliopsida</taxon>
        <taxon>eudicotyledons</taxon>
        <taxon>Gunneridae</taxon>
        <taxon>Pentapetalae</taxon>
        <taxon>rosids</taxon>
        <taxon>fabids</taxon>
        <taxon>Rosales</taxon>
        <taxon>Rosaceae</taxon>
        <taxon>Rosoideae</taxon>
        <taxon>Rosoideae incertae sedis</taxon>
        <taxon>Rosa</taxon>
    </lineage>
</organism>
<dbReference type="STRING" id="74649.A0A2P6PFV3"/>
<reference evidence="2 3" key="1">
    <citation type="journal article" date="2018" name="Nat. Genet.">
        <title>The Rosa genome provides new insights in the design of modern roses.</title>
        <authorList>
            <person name="Bendahmane M."/>
        </authorList>
    </citation>
    <scope>NUCLEOTIDE SEQUENCE [LARGE SCALE GENOMIC DNA]</scope>
    <source>
        <strain evidence="3">cv. Old Blush</strain>
    </source>
</reference>
<dbReference type="PANTHER" id="PTHR46354">
    <property type="entry name" value="DOG1 DOMAIN-CONTAINING PROTEIN"/>
    <property type="match status" value="1"/>
</dbReference>
<dbReference type="Proteomes" id="UP000238479">
    <property type="component" value="Chromosome 7"/>
</dbReference>
<accession>A0A2P6PFV3</accession>
<evidence type="ECO:0000259" key="1">
    <source>
        <dbReference type="PROSITE" id="PS51806"/>
    </source>
</evidence>
<gene>
    <name evidence="2" type="ORF">RchiOBHm_Chr7g0232201</name>
</gene>
<dbReference type="InterPro" id="IPR025422">
    <property type="entry name" value="TGA_domain"/>
</dbReference>
<dbReference type="PROSITE" id="PS51806">
    <property type="entry name" value="DOG1"/>
    <property type="match status" value="1"/>
</dbReference>
<dbReference type="GO" id="GO:0006351">
    <property type="term" value="P:DNA-templated transcription"/>
    <property type="evidence" value="ECO:0007669"/>
    <property type="project" value="InterPro"/>
</dbReference>
<name>A0A2P6PFV3_ROSCH</name>
<dbReference type="PANTHER" id="PTHR46354:SF1">
    <property type="entry name" value="PROTEIN RESPONSE TO ABA AND SALT 1-RELATED"/>
    <property type="match status" value="1"/>
</dbReference>
<dbReference type="AlphaFoldDB" id="A0A2P6PFV3"/>
<feature type="domain" description="DOG1" evidence="1">
    <location>
        <begin position="1"/>
        <end position="88"/>
    </location>
</feature>
<dbReference type="Gramene" id="PRQ20812">
    <property type="protein sequence ID" value="PRQ20812"/>
    <property type="gene ID" value="RchiOBHm_Chr7g0232201"/>
</dbReference>
<comment type="caution">
    <text evidence="2">The sequence shown here is derived from an EMBL/GenBank/DDBJ whole genome shotgun (WGS) entry which is preliminary data.</text>
</comment>
<sequence length="88" mass="9783">MILCMAETSAGDLNSDQARQLDRLKLETWRRERELSETIAKIQESVAAPPILETGRKVGRLMDGEISTLEVLKVAMLRLTESADGLRG</sequence>
<proteinExistence type="predicted"/>
<dbReference type="EMBL" id="PDCK01000045">
    <property type="protein sequence ID" value="PRQ20812.1"/>
    <property type="molecule type" value="Genomic_DNA"/>
</dbReference>
<protein>
    <recommendedName>
        <fullName evidence="1">DOG1 domain-containing protein</fullName>
    </recommendedName>
</protein>
<keyword evidence="3" id="KW-1185">Reference proteome</keyword>
<dbReference type="GO" id="GO:0043565">
    <property type="term" value="F:sequence-specific DNA binding"/>
    <property type="evidence" value="ECO:0007669"/>
    <property type="project" value="InterPro"/>
</dbReference>
<evidence type="ECO:0000313" key="3">
    <source>
        <dbReference type="Proteomes" id="UP000238479"/>
    </source>
</evidence>
<evidence type="ECO:0000313" key="2">
    <source>
        <dbReference type="EMBL" id="PRQ20812.1"/>
    </source>
</evidence>